<gene>
    <name evidence="1" type="ORF">SCALOS_LOCUS9250</name>
</gene>
<feature type="non-terminal residue" evidence="1">
    <location>
        <position position="122"/>
    </location>
</feature>
<sequence length="122" mass="13809">MSTATATRSLFVCVLPPRDNHWSNIKKIQIFSLTIGDLAAEFPAEPEKGLRHYLVLAYNNQPSVLLLENIELFFPINSDNSLLSYNFRELLNNCLKEEVAILVIGTSNDIDSINPVVRSRFE</sequence>
<evidence type="ECO:0000313" key="2">
    <source>
        <dbReference type="Proteomes" id="UP000789860"/>
    </source>
</evidence>
<proteinExistence type="predicted"/>
<dbReference type="EMBL" id="CAJVPM010027814">
    <property type="protein sequence ID" value="CAG8667454.1"/>
    <property type="molecule type" value="Genomic_DNA"/>
</dbReference>
<organism evidence="1 2">
    <name type="scientific">Scutellospora calospora</name>
    <dbReference type="NCBI Taxonomy" id="85575"/>
    <lineage>
        <taxon>Eukaryota</taxon>
        <taxon>Fungi</taxon>
        <taxon>Fungi incertae sedis</taxon>
        <taxon>Mucoromycota</taxon>
        <taxon>Glomeromycotina</taxon>
        <taxon>Glomeromycetes</taxon>
        <taxon>Diversisporales</taxon>
        <taxon>Gigasporaceae</taxon>
        <taxon>Scutellospora</taxon>
    </lineage>
</organism>
<keyword evidence="2" id="KW-1185">Reference proteome</keyword>
<accession>A0ACA9NU75</accession>
<evidence type="ECO:0000313" key="1">
    <source>
        <dbReference type="EMBL" id="CAG8667454.1"/>
    </source>
</evidence>
<name>A0ACA9NU75_9GLOM</name>
<comment type="caution">
    <text evidence="1">The sequence shown here is derived from an EMBL/GenBank/DDBJ whole genome shotgun (WGS) entry which is preliminary data.</text>
</comment>
<dbReference type="Proteomes" id="UP000789860">
    <property type="component" value="Unassembled WGS sequence"/>
</dbReference>
<protein>
    <submittedName>
        <fullName evidence="1">4942_t:CDS:1</fullName>
    </submittedName>
</protein>
<reference evidence="1" key="1">
    <citation type="submission" date="2021-06" db="EMBL/GenBank/DDBJ databases">
        <authorList>
            <person name="Kallberg Y."/>
            <person name="Tangrot J."/>
            <person name="Rosling A."/>
        </authorList>
    </citation>
    <scope>NUCLEOTIDE SEQUENCE</scope>
    <source>
        <strain evidence="1">AU212A</strain>
    </source>
</reference>